<evidence type="ECO:0000256" key="4">
    <source>
        <dbReference type="ARBA" id="ARBA00022692"/>
    </source>
</evidence>
<feature type="transmembrane region" description="Helical" evidence="11">
    <location>
        <begin position="240"/>
        <end position="261"/>
    </location>
</feature>
<feature type="region of interest" description="Disordered" evidence="10">
    <location>
        <begin position="1219"/>
        <end position="1238"/>
    </location>
</feature>
<evidence type="ECO:0000256" key="6">
    <source>
        <dbReference type="ARBA" id="ARBA00022989"/>
    </source>
</evidence>
<evidence type="ECO:0000313" key="12">
    <source>
        <dbReference type="EMBL" id="KAJ6443444.1"/>
    </source>
</evidence>
<dbReference type="InterPro" id="IPR004299">
    <property type="entry name" value="MBOAT_fam"/>
</dbReference>
<keyword evidence="13" id="KW-1185">Reference proteome</keyword>
<gene>
    <name evidence="12" type="primary">SOAT</name>
    <name evidence="12" type="ORF">O9K51_04623</name>
</gene>
<evidence type="ECO:0000256" key="7">
    <source>
        <dbReference type="ARBA" id="ARBA00023136"/>
    </source>
</evidence>
<evidence type="ECO:0000256" key="10">
    <source>
        <dbReference type="SAM" id="MobiDB-lite"/>
    </source>
</evidence>
<dbReference type="EMBL" id="JAQHRD010000003">
    <property type="protein sequence ID" value="KAJ6443444.1"/>
    <property type="molecule type" value="Genomic_DNA"/>
</dbReference>
<feature type="compositionally biased region" description="Basic and acidic residues" evidence="10">
    <location>
        <begin position="52"/>
        <end position="68"/>
    </location>
</feature>
<dbReference type="InterPro" id="IPR014371">
    <property type="entry name" value="Oat_ACAT_DAG_ARE"/>
</dbReference>
<dbReference type="Proteomes" id="UP001163105">
    <property type="component" value="Unassembled WGS sequence"/>
</dbReference>
<dbReference type="GO" id="GO:0034737">
    <property type="term" value="F:ergosterol O-acyltransferase activity"/>
    <property type="evidence" value="ECO:0007669"/>
    <property type="project" value="TreeGrafter"/>
</dbReference>
<keyword evidence="4 11" id="KW-0812">Transmembrane</keyword>
<keyword evidence="3" id="KW-0808">Transferase</keyword>
<keyword evidence="8 12" id="KW-0012">Acyltransferase</keyword>
<reference evidence="12" key="1">
    <citation type="submission" date="2023-01" db="EMBL/GenBank/DDBJ databases">
        <title>The growth and conidiation of Purpureocillium lavendulum are regulated by nitrogen source and histone H3K14 acetylation.</title>
        <authorList>
            <person name="Tang P."/>
            <person name="Han J."/>
            <person name="Zhang C."/>
            <person name="Tang P."/>
            <person name="Qi F."/>
            <person name="Zhang K."/>
            <person name="Liang L."/>
        </authorList>
    </citation>
    <scope>NUCLEOTIDE SEQUENCE</scope>
    <source>
        <strain evidence="12">YMF1.00683</strain>
    </source>
</reference>
<sequence>MRSVAHGPSPIVSHSGLPMATTDGATADGDRPLAAPPTGPDGVGRPSASGRANDRQPHSLADALREAGAHLNGSSTTGSETPSEEDYDENVRPSYASGASAPSTAHLGSRRRKPAAPKATLPPRRDDRIANVIRDESGVHIIPDNDQGIQELLRRSPLRFKDPQAAKKLSKFGSLTFTQQLSVFDPHNVVATNSPFHGFYTLFWLSVALFVFKISANNWRQYGTPLGSQEILRTMFSREVIVLLASDGVMCGLTGVSWVLQKLIFRNWLDWDGWGWIIQNIWQTTFLAGVVSWTLIRDWPWTHTVFFVLHGLVMLMKQHSYAFYNGHLSTVYKQRLYLLAKLKQLECVHPSSDGCSTAPAASTIDTSLLDAPPSAAERRHSLAQVHSAERDIDRISNAIASRQPLDDEQIRLFERVVKWEVDALADELKGTARDASKAYPHNLTFLSHYKWIPLPTVVYELEYPQTDSIDWAYVAEKAVAMVGVIFVMIQVSQYAIYPVWLKTVQMKQDGLPLADQFKEFPWLYGDLILPLVMEYLLAWYLIWETILNILAELTCFADRSFYGPWWNCVSWDQFARLWNQPVHLFLLRHVYHSSISSMKVNKHTATLITFFLSACVHELVMLCLFRKLRGYLLALQMFQLPLVRLSRTKWLRGRQTLGNVMFWLGIFTGPSLLCSLRRHLHAYPTDPTGPEKQQDQRNPPYNSYIFSYVAMREPAQDIVRNRMLVTAPAAEGGGGTQILTDKRRDQAAADLANVLGHQPDGGAELASDADAELGVHVAVFVRLAGRDEVVVDVAALHAVEHVEQEDAGPDGRVLEGANGRVAAALAGHLVGPLDHLSVGNLPLAKLLRERRQRQRNVLAHELPDEAQGQRLLAVGDVGALDADQGEAVLLAQFDGVVGVLDRLEAQHLAAVGGLLVDVSPVDRALDHLVVGLQEDGAVLEIFEEGHHRRLHVQAVEPQGEDAGLTLSLSIKVLHLELLLFRNGVEARVVVEEVGDEGQVEFGVSGDEGLGRQELAAVQLLRLLENLLGPLEQIGRLQRLARAAVLVAYLRQEHGVVFAVLDVGGETSADNLPDEAEDEMLADLHDVASTNVDNGAADALGGLDDDVVILGHVEGVECLDLATRHVEDTLVDGVGDAVVDELGEHQTILALVEHLKGIGGEREAVLNVGIAREDGIDVARKLCPLVFVDGVGDVGAGALDLNLSADAALGDMTAAASGALGNDAGARGRRPGREALLRR</sequence>
<protein>
    <submittedName>
        <fullName evidence="12">Acyl-CoA/sterol acyltransferase</fullName>
    </submittedName>
</protein>
<accession>A0AB34FWF4</accession>
<keyword evidence="7 11" id="KW-0472">Membrane</keyword>
<evidence type="ECO:0000256" key="3">
    <source>
        <dbReference type="ARBA" id="ARBA00022679"/>
    </source>
</evidence>
<name>A0AB34FWF4_9HYPO</name>
<feature type="transmembrane region" description="Helical" evidence="11">
    <location>
        <begin position="520"/>
        <end position="542"/>
    </location>
</feature>
<feature type="transmembrane region" description="Helical" evidence="11">
    <location>
        <begin position="478"/>
        <end position="500"/>
    </location>
</feature>
<evidence type="ECO:0000256" key="11">
    <source>
        <dbReference type="SAM" id="Phobius"/>
    </source>
</evidence>
<evidence type="ECO:0000313" key="13">
    <source>
        <dbReference type="Proteomes" id="UP001163105"/>
    </source>
</evidence>
<evidence type="ECO:0000256" key="9">
    <source>
        <dbReference type="ARBA" id="ARBA00023568"/>
    </source>
</evidence>
<keyword evidence="6 11" id="KW-1133">Transmembrane helix</keyword>
<dbReference type="Pfam" id="PF03062">
    <property type="entry name" value="MBOAT"/>
    <property type="match status" value="1"/>
</dbReference>
<proteinExistence type="inferred from homology"/>
<dbReference type="PANTHER" id="PTHR10408">
    <property type="entry name" value="STEROL O-ACYLTRANSFERASE"/>
    <property type="match status" value="1"/>
</dbReference>
<evidence type="ECO:0000256" key="1">
    <source>
        <dbReference type="ARBA" id="ARBA00004477"/>
    </source>
</evidence>
<dbReference type="GO" id="GO:0008204">
    <property type="term" value="P:ergosterol metabolic process"/>
    <property type="evidence" value="ECO:0007669"/>
    <property type="project" value="TreeGrafter"/>
</dbReference>
<dbReference type="PANTHER" id="PTHR10408:SF23">
    <property type="entry name" value="STEROL O-ACYLTRANSFERASE 1-RELATED"/>
    <property type="match status" value="1"/>
</dbReference>
<comment type="subcellular location">
    <subcellularLocation>
        <location evidence="1">Endoplasmic reticulum membrane</location>
        <topology evidence="1">Multi-pass membrane protein</topology>
    </subcellularLocation>
</comment>
<dbReference type="GO" id="GO:0005789">
    <property type="term" value="C:endoplasmic reticulum membrane"/>
    <property type="evidence" value="ECO:0007669"/>
    <property type="project" value="UniProtKB-SubCell"/>
</dbReference>
<feature type="transmembrane region" description="Helical" evidence="11">
    <location>
        <begin position="273"/>
        <end position="296"/>
    </location>
</feature>
<evidence type="ECO:0000256" key="2">
    <source>
        <dbReference type="ARBA" id="ARBA00009010"/>
    </source>
</evidence>
<comment type="similarity">
    <text evidence="2">Belongs to the membrane-bound acyltransferase family. Sterol o-acyltransferase subfamily.</text>
</comment>
<comment type="function">
    <text evidence="9">Sterol O-acyltransferase that catalyzes the formation of stery esters.</text>
</comment>
<feature type="transmembrane region" description="Helical" evidence="11">
    <location>
        <begin position="604"/>
        <end position="622"/>
    </location>
</feature>
<comment type="caution">
    <text evidence="12">The sequence shown here is derived from an EMBL/GenBank/DDBJ whole genome shotgun (WGS) entry which is preliminary data.</text>
</comment>
<dbReference type="AlphaFoldDB" id="A0AB34FWF4"/>
<organism evidence="12 13">
    <name type="scientific">Purpureocillium lavendulum</name>
    <dbReference type="NCBI Taxonomy" id="1247861"/>
    <lineage>
        <taxon>Eukaryota</taxon>
        <taxon>Fungi</taxon>
        <taxon>Dikarya</taxon>
        <taxon>Ascomycota</taxon>
        <taxon>Pezizomycotina</taxon>
        <taxon>Sordariomycetes</taxon>
        <taxon>Hypocreomycetidae</taxon>
        <taxon>Hypocreales</taxon>
        <taxon>Ophiocordycipitaceae</taxon>
        <taxon>Purpureocillium</taxon>
    </lineage>
</organism>
<feature type="region of interest" description="Disordered" evidence="10">
    <location>
        <begin position="1"/>
        <end position="129"/>
    </location>
</feature>
<keyword evidence="5" id="KW-0256">Endoplasmic reticulum</keyword>
<evidence type="ECO:0000256" key="5">
    <source>
        <dbReference type="ARBA" id="ARBA00022824"/>
    </source>
</evidence>
<evidence type="ECO:0000256" key="8">
    <source>
        <dbReference type="ARBA" id="ARBA00023315"/>
    </source>
</evidence>
<feature type="transmembrane region" description="Helical" evidence="11">
    <location>
        <begin position="198"/>
        <end position="219"/>
    </location>
</feature>